<dbReference type="Proteomes" id="UP000233551">
    <property type="component" value="Unassembled WGS sequence"/>
</dbReference>
<feature type="region of interest" description="Disordered" evidence="1">
    <location>
        <begin position="56"/>
        <end position="80"/>
    </location>
</feature>
<evidence type="ECO:0000256" key="1">
    <source>
        <dbReference type="SAM" id="MobiDB-lite"/>
    </source>
</evidence>
<comment type="caution">
    <text evidence="2">The sequence shown here is derived from an EMBL/GenBank/DDBJ whole genome shotgun (WGS) entry which is preliminary data.</text>
</comment>
<evidence type="ECO:0000313" key="3">
    <source>
        <dbReference type="Proteomes" id="UP000233551"/>
    </source>
</evidence>
<evidence type="ECO:0000313" key="2">
    <source>
        <dbReference type="EMBL" id="PKI73594.1"/>
    </source>
</evidence>
<reference evidence="2 3" key="1">
    <citation type="submission" date="2017-11" db="EMBL/GenBank/DDBJ databases">
        <title>De-novo sequencing of pomegranate (Punica granatum L.) genome.</title>
        <authorList>
            <person name="Akparov Z."/>
            <person name="Amiraslanov A."/>
            <person name="Hajiyeva S."/>
            <person name="Abbasov M."/>
            <person name="Kaur K."/>
            <person name="Hamwieh A."/>
            <person name="Solovyev V."/>
            <person name="Salamov A."/>
            <person name="Braich B."/>
            <person name="Kosarev P."/>
            <person name="Mahmoud A."/>
            <person name="Hajiyev E."/>
            <person name="Babayeva S."/>
            <person name="Izzatullayeva V."/>
            <person name="Mammadov A."/>
            <person name="Mammadov A."/>
            <person name="Sharifova S."/>
            <person name="Ojaghi J."/>
            <person name="Eynullazada K."/>
            <person name="Bayramov B."/>
            <person name="Abdulazimova A."/>
            <person name="Shahmuradov I."/>
        </authorList>
    </citation>
    <scope>NUCLEOTIDE SEQUENCE [LARGE SCALE GENOMIC DNA]</scope>
    <source>
        <strain evidence="3">cv. AG2017</strain>
        <tissue evidence="2">Leaf</tissue>
    </source>
</reference>
<sequence length="108" mass="12007">MLQEARARWLGELAEQESKIAPVRRPSKVARGTARWLGELAVQQCKLSLVSRPGKVARGTSETRQGCKRHKRGGSVNLSCRKKVNRHGLADPGRLQEARARWLGELAV</sequence>
<keyword evidence="3" id="KW-1185">Reference proteome</keyword>
<gene>
    <name evidence="2" type="ORF">CRG98_006042</name>
</gene>
<dbReference type="EMBL" id="PGOL01000270">
    <property type="protein sequence ID" value="PKI73594.1"/>
    <property type="molecule type" value="Genomic_DNA"/>
</dbReference>
<proteinExistence type="predicted"/>
<name>A0A2I0KYQ9_PUNGR</name>
<dbReference type="AlphaFoldDB" id="A0A2I0KYQ9"/>
<accession>A0A2I0KYQ9</accession>
<protein>
    <submittedName>
        <fullName evidence="2">Uncharacterized protein</fullName>
    </submittedName>
</protein>
<organism evidence="2 3">
    <name type="scientific">Punica granatum</name>
    <name type="common">Pomegranate</name>
    <dbReference type="NCBI Taxonomy" id="22663"/>
    <lineage>
        <taxon>Eukaryota</taxon>
        <taxon>Viridiplantae</taxon>
        <taxon>Streptophyta</taxon>
        <taxon>Embryophyta</taxon>
        <taxon>Tracheophyta</taxon>
        <taxon>Spermatophyta</taxon>
        <taxon>Magnoliopsida</taxon>
        <taxon>eudicotyledons</taxon>
        <taxon>Gunneridae</taxon>
        <taxon>Pentapetalae</taxon>
        <taxon>rosids</taxon>
        <taxon>malvids</taxon>
        <taxon>Myrtales</taxon>
        <taxon>Lythraceae</taxon>
        <taxon>Punica</taxon>
    </lineage>
</organism>